<dbReference type="InterPro" id="IPR016181">
    <property type="entry name" value="Acyl_CoA_acyltransferase"/>
</dbReference>
<dbReference type="AlphaFoldDB" id="A0A0W1R508"/>
<dbReference type="GO" id="GO:0016747">
    <property type="term" value="F:acyltransferase activity, transferring groups other than amino-acyl groups"/>
    <property type="evidence" value="ECO:0007669"/>
    <property type="project" value="InterPro"/>
</dbReference>
<keyword evidence="2" id="KW-0808">Transferase</keyword>
<proteinExistence type="predicted"/>
<evidence type="ECO:0000313" key="2">
    <source>
        <dbReference type="EMBL" id="KTG08467.1"/>
    </source>
</evidence>
<protein>
    <submittedName>
        <fullName evidence="2">GCN5 family acetyltransferase</fullName>
    </submittedName>
</protein>
<name>A0A0W1R508_9EURY</name>
<dbReference type="Gene3D" id="3.40.630.30">
    <property type="match status" value="1"/>
</dbReference>
<dbReference type="InterPro" id="IPR051531">
    <property type="entry name" value="N-acetyltransferase"/>
</dbReference>
<comment type="caution">
    <text evidence="2">The sequence shown here is derived from an EMBL/GenBank/DDBJ whole genome shotgun (WGS) entry which is preliminary data.</text>
</comment>
<dbReference type="OrthoDB" id="120213at2157"/>
<feature type="domain" description="N-acetyltransferase" evidence="1">
    <location>
        <begin position="28"/>
        <end position="180"/>
    </location>
</feature>
<dbReference type="STRING" id="1514971.AUR64_17440"/>
<dbReference type="PANTHER" id="PTHR43792">
    <property type="entry name" value="GNAT FAMILY, PUTATIVE (AFU_ORTHOLOGUE AFUA_3G00765)-RELATED-RELATED"/>
    <property type="match status" value="1"/>
</dbReference>
<dbReference type="PROSITE" id="PS51186">
    <property type="entry name" value="GNAT"/>
    <property type="match status" value="1"/>
</dbReference>
<dbReference type="Pfam" id="PF13302">
    <property type="entry name" value="Acetyltransf_3"/>
    <property type="match status" value="1"/>
</dbReference>
<dbReference type="EMBL" id="LOPU01000030">
    <property type="protein sequence ID" value="KTG08467.1"/>
    <property type="molecule type" value="Genomic_DNA"/>
</dbReference>
<evidence type="ECO:0000313" key="3">
    <source>
        <dbReference type="Proteomes" id="UP000054387"/>
    </source>
</evidence>
<sequence length="213" mass="24499">MFPETVETERLRLERLGPDSVGVHEFYEVMSSVEMDEVTRHHTQTRHETPKESADYLSEKAEQWRNGDAAQYVVRPREGEDGAGEFAGVTGLQFQWDRRTAIMGLWLRPQFWGRGYSGERAAALLHVAFEQLDLELASPAHTPENEQSKRAIEKYVERFGGRYEGVLRNWVPAEMTTTGEVWDLHRYTISQEEWRAAVDDESVETPEVRVGDA</sequence>
<gene>
    <name evidence="2" type="ORF">AUR64_17440</name>
</gene>
<evidence type="ECO:0000259" key="1">
    <source>
        <dbReference type="PROSITE" id="PS51186"/>
    </source>
</evidence>
<dbReference type="RefSeq" id="WP_058582751.1">
    <property type="nucleotide sequence ID" value="NZ_LOPU01000030.1"/>
</dbReference>
<dbReference type="InterPro" id="IPR000182">
    <property type="entry name" value="GNAT_dom"/>
</dbReference>
<dbReference type="Proteomes" id="UP000054387">
    <property type="component" value="Unassembled WGS sequence"/>
</dbReference>
<organism evidence="2 3">
    <name type="scientific">Haloprofundus marisrubri</name>
    <dbReference type="NCBI Taxonomy" id="1514971"/>
    <lineage>
        <taxon>Archaea</taxon>
        <taxon>Methanobacteriati</taxon>
        <taxon>Methanobacteriota</taxon>
        <taxon>Stenosarchaea group</taxon>
        <taxon>Halobacteria</taxon>
        <taxon>Halobacteriales</taxon>
        <taxon>Haloferacaceae</taxon>
        <taxon>Haloprofundus</taxon>
    </lineage>
</organism>
<accession>A0A0W1R508</accession>
<dbReference type="SUPFAM" id="SSF55729">
    <property type="entry name" value="Acyl-CoA N-acyltransferases (Nat)"/>
    <property type="match status" value="1"/>
</dbReference>
<reference evidence="2 3" key="1">
    <citation type="submission" date="2015-12" db="EMBL/GenBank/DDBJ databases">
        <title>Haloprofundus marisrubri gen. nov., sp. nov., an extremely halophilic archaeon isolated from the Discovery deep brine-seawater interface in the Red Sea.</title>
        <authorList>
            <person name="Zhang G."/>
            <person name="Stingl U."/>
            <person name="Rashid M."/>
        </authorList>
    </citation>
    <scope>NUCLEOTIDE SEQUENCE [LARGE SCALE GENOMIC DNA]</scope>
    <source>
        <strain evidence="2 3">SB9</strain>
    </source>
</reference>
<keyword evidence="3" id="KW-1185">Reference proteome</keyword>